<sequence>MRPLPVVLGLLAMVVSCGSEPAASPRYTASLTVLEGGGHGPQLCSNIMQSNPPQCSGPDVVGWDWSKAAHESLRGVKWGEYRVVGTWDGARLTLTEPPGAPVKPPEKEEGDVFASACPEPEGGWRPVDRAKATDQDMDAAIGRAKTAEDYANAYVDRLTPLPAHPERLTADDAENYVLNLRFTGDLAGREEWIRELWGGALCLSNAKHTEAELLAIQRDLEDETKSGKIVYSSAGNMANRVEIGVWVADEELKRRLEDRYGADMISIDGMLKPVR</sequence>
<protein>
    <recommendedName>
        <fullName evidence="3">SPOR domain-containing protein</fullName>
    </recommendedName>
</protein>
<name>A0ABW1D285_9ACTN</name>
<evidence type="ECO:0008006" key="3">
    <source>
        <dbReference type="Google" id="ProtNLM"/>
    </source>
</evidence>
<dbReference type="EMBL" id="JBHSPA010000071">
    <property type="protein sequence ID" value="MFC5831934.1"/>
    <property type="molecule type" value="Genomic_DNA"/>
</dbReference>
<keyword evidence="2" id="KW-1185">Reference proteome</keyword>
<reference evidence="2" key="1">
    <citation type="journal article" date="2019" name="Int. J. Syst. Evol. Microbiol.">
        <title>The Global Catalogue of Microorganisms (GCM) 10K type strain sequencing project: providing services to taxonomists for standard genome sequencing and annotation.</title>
        <authorList>
            <consortium name="The Broad Institute Genomics Platform"/>
            <consortium name="The Broad Institute Genome Sequencing Center for Infectious Disease"/>
            <person name="Wu L."/>
            <person name="Ma J."/>
        </authorList>
    </citation>
    <scope>NUCLEOTIDE SEQUENCE [LARGE SCALE GENOMIC DNA]</scope>
    <source>
        <strain evidence="2">CCUG 53903</strain>
    </source>
</reference>
<comment type="caution">
    <text evidence="1">The sequence shown here is derived from an EMBL/GenBank/DDBJ whole genome shotgun (WGS) entry which is preliminary data.</text>
</comment>
<accession>A0ABW1D285</accession>
<evidence type="ECO:0000313" key="1">
    <source>
        <dbReference type="EMBL" id="MFC5831934.1"/>
    </source>
</evidence>
<dbReference type="RefSeq" id="WP_379521391.1">
    <property type="nucleotide sequence ID" value="NZ_JBHSPA010000071.1"/>
</dbReference>
<organism evidence="1 2">
    <name type="scientific">Nonomuraea insulae</name>
    <dbReference type="NCBI Taxonomy" id="1616787"/>
    <lineage>
        <taxon>Bacteria</taxon>
        <taxon>Bacillati</taxon>
        <taxon>Actinomycetota</taxon>
        <taxon>Actinomycetes</taxon>
        <taxon>Streptosporangiales</taxon>
        <taxon>Streptosporangiaceae</taxon>
        <taxon>Nonomuraea</taxon>
    </lineage>
</organism>
<dbReference type="PROSITE" id="PS51257">
    <property type="entry name" value="PROKAR_LIPOPROTEIN"/>
    <property type="match status" value="1"/>
</dbReference>
<dbReference type="Proteomes" id="UP001596058">
    <property type="component" value="Unassembled WGS sequence"/>
</dbReference>
<proteinExistence type="predicted"/>
<gene>
    <name evidence="1" type="ORF">ACFPZ3_49485</name>
</gene>
<evidence type="ECO:0000313" key="2">
    <source>
        <dbReference type="Proteomes" id="UP001596058"/>
    </source>
</evidence>